<organism evidence="1 2">
    <name type="scientific">Palleniella muris</name>
    <dbReference type="NCBI Taxonomy" id="3038145"/>
    <lineage>
        <taxon>Bacteria</taxon>
        <taxon>Pseudomonadati</taxon>
        <taxon>Bacteroidota</taxon>
        <taxon>Bacteroidia</taxon>
        <taxon>Bacteroidales</taxon>
        <taxon>Prevotellaceae</taxon>
        <taxon>Palleniella</taxon>
    </lineage>
</organism>
<keyword evidence="2" id="KW-1185">Reference proteome</keyword>
<dbReference type="Proteomes" id="UP000308886">
    <property type="component" value="Unassembled WGS sequence"/>
</dbReference>
<proteinExistence type="predicted"/>
<name>A0AC61QR56_9BACT</name>
<dbReference type="EMBL" id="SRZC01000007">
    <property type="protein sequence ID" value="TGX82843.1"/>
    <property type="molecule type" value="Genomic_DNA"/>
</dbReference>
<gene>
    <name evidence="1" type="ORF">E5358_05775</name>
</gene>
<evidence type="ECO:0000313" key="2">
    <source>
        <dbReference type="Proteomes" id="UP000308886"/>
    </source>
</evidence>
<protein>
    <submittedName>
        <fullName evidence="1">Uncharacterized protein</fullName>
    </submittedName>
</protein>
<evidence type="ECO:0000313" key="1">
    <source>
        <dbReference type="EMBL" id="TGX82843.1"/>
    </source>
</evidence>
<comment type="caution">
    <text evidence="1">The sequence shown here is derived from an EMBL/GenBank/DDBJ whole genome shotgun (WGS) entry which is preliminary data.</text>
</comment>
<reference evidence="1" key="1">
    <citation type="submission" date="2019-04" db="EMBL/GenBank/DDBJ databases">
        <title>Microbes associate with the intestines of laboratory mice.</title>
        <authorList>
            <person name="Navarre W."/>
            <person name="Wong E."/>
            <person name="Huang K."/>
            <person name="Tropini C."/>
            <person name="Ng K."/>
            <person name="Yu B."/>
        </authorList>
    </citation>
    <scope>NUCLEOTIDE SEQUENCE</scope>
    <source>
        <strain evidence="1">NM73_A23</strain>
    </source>
</reference>
<accession>A0AC61QR56</accession>
<sequence>MKFFNAICNWLKRIKERSQAARQERHTKQLEKISCESINVTEFNGCLYIAHDGVPIVRVDDLKAKAPDVLAQAREDYLAWRAKFNA</sequence>